<protein>
    <submittedName>
        <fullName evidence="2">Uncharacterized protein</fullName>
    </submittedName>
</protein>
<feature type="compositionally biased region" description="Basic and acidic residues" evidence="1">
    <location>
        <begin position="10"/>
        <end position="20"/>
    </location>
</feature>
<dbReference type="EMBL" id="CP009124">
    <property type="protein sequence ID" value="QNR95615.1"/>
    <property type="molecule type" value="Genomic_DNA"/>
</dbReference>
<keyword evidence="3" id="KW-1185">Reference proteome</keyword>
<organism evidence="2 3">
    <name type="scientific">Streptomyces lividans TK24</name>
    <dbReference type="NCBI Taxonomy" id="457428"/>
    <lineage>
        <taxon>Bacteria</taxon>
        <taxon>Bacillati</taxon>
        <taxon>Actinomycetota</taxon>
        <taxon>Actinomycetes</taxon>
        <taxon>Kitasatosporales</taxon>
        <taxon>Streptomycetaceae</taxon>
        <taxon>Streptomyces</taxon>
    </lineage>
</organism>
<gene>
    <name evidence="2" type="ORF">SLIV_20538</name>
</gene>
<sequence length="60" mass="6754">MSDARSPARSRGEPVQEHARFRPGAGLRRGSIGSVILGHRHRVCHWRDGQWDQGVVHACR</sequence>
<feature type="region of interest" description="Disordered" evidence="1">
    <location>
        <begin position="1"/>
        <end position="30"/>
    </location>
</feature>
<accession>A0ABX6TPU0</accession>
<dbReference type="Proteomes" id="UP000028682">
    <property type="component" value="Chromosome"/>
</dbReference>
<evidence type="ECO:0000313" key="2">
    <source>
        <dbReference type="EMBL" id="QNR95615.1"/>
    </source>
</evidence>
<evidence type="ECO:0000313" key="3">
    <source>
        <dbReference type="Proteomes" id="UP000028682"/>
    </source>
</evidence>
<name>A0ABX6TPU0_STRLI</name>
<evidence type="ECO:0000256" key="1">
    <source>
        <dbReference type="SAM" id="MobiDB-lite"/>
    </source>
</evidence>
<reference evidence="3" key="1">
    <citation type="submission" date="2014-08" db="EMBL/GenBank/DDBJ databases">
        <title>Complete genome sequence of Streptomyces lividans TK24.</title>
        <authorList>
            <consortium name="StrepSynth"/>
            <person name="Ruckert C."/>
            <person name="Fridjonson O.H."/>
            <person name="Lambert C."/>
            <person name="van Wezel G.P."/>
            <person name="Bernaerts K."/>
            <person name="Anne J."/>
            <person name="Economou A."/>
            <person name="Kalinowski J."/>
        </authorList>
    </citation>
    <scope>NUCLEOTIDE SEQUENCE [LARGE SCALE GENOMIC DNA]</scope>
    <source>
        <strain evidence="3">TK24</strain>
    </source>
</reference>
<proteinExistence type="predicted"/>